<dbReference type="Gene3D" id="1.10.150.130">
    <property type="match status" value="1"/>
</dbReference>
<evidence type="ECO:0000259" key="6">
    <source>
        <dbReference type="PROSITE" id="PS51898"/>
    </source>
</evidence>
<dbReference type="GO" id="GO:0006310">
    <property type="term" value="P:DNA recombination"/>
    <property type="evidence" value="ECO:0007669"/>
    <property type="project" value="UniProtKB-KW"/>
</dbReference>
<proteinExistence type="inferred from homology"/>
<name>A0A7L7L5P2_9BACT</name>
<dbReference type="Gene3D" id="1.10.443.10">
    <property type="entry name" value="Intergrase catalytic core"/>
    <property type="match status" value="1"/>
</dbReference>
<dbReference type="PROSITE" id="PS51900">
    <property type="entry name" value="CB"/>
    <property type="match status" value="1"/>
</dbReference>
<dbReference type="GO" id="GO:0015074">
    <property type="term" value="P:DNA integration"/>
    <property type="evidence" value="ECO:0007669"/>
    <property type="project" value="UniProtKB-KW"/>
</dbReference>
<dbReference type="Pfam" id="PF13102">
    <property type="entry name" value="Phage_int_SAM_5"/>
    <property type="match status" value="1"/>
</dbReference>
<dbReference type="PANTHER" id="PTHR30349">
    <property type="entry name" value="PHAGE INTEGRASE-RELATED"/>
    <property type="match status" value="1"/>
</dbReference>
<dbReference type="KEGG" id="add:HUW48_08735"/>
<dbReference type="InterPro" id="IPR050090">
    <property type="entry name" value="Tyrosine_recombinase_XerCD"/>
</dbReference>
<keyword evidence="3 5" id="KW-0238">DNA-binding</keyword>
<protein>
    <submittedName>
        <fullName evidence="8">Site-specific integrase</fullName>
    </submittedName>
</protein>
<dbReference type="InterPro" id="IPR025269">
    <property type="entry name" value="SAM-like_dom"/>
</dbReference>
<dbReference type="Pfam" id="PF00589">
    <property type="entry name" value="Phage_integrase"/>
    <property type="match status" value="1"/>
</dbReference>
<accession>A0A7L7L5P2</accession>
<dbReference type="InterPro" id="IPR013762">
    <property type="entry name" value="Integrase-like_cat_sf"/>
</dbReference>
<dbReference type="CDD" id="cd01185">
    <property type="entry name" value="INTN1_C_like"/>
    <property type="match status" value="1"/>
</dbReference>
<dbReference type="Pfam" id="PF17293">
    <property type="entry name" value="Arm-DNA-bind_5"/>
    <property type="match status" value="1"/>
</dbReference>
<dbReference type="AlphaFoldDB" id="A0A7L7L5P2"/>
<feature type="domain" description="Core-binding (CB)" evidence="7">
    <location>
        <begin position="111"/>
        <end position="190"/>
    </location>
</feature>
<organism evidence="8 9">
    <name type="scientific">Adhaeribacter radiodurans</name>
    <dbReference type="NCBI Taxonomy" id="2745197"/>
    <lineage>
        <taxon>Bacteria</taxon>
        <taxon>Pseudomonadati</taxon>
        <taxon>Bacteroidota</taxon>
        <taxon>Cytophagia</taxon>
        <taxon>Cytophagales</taxon>
        <taxon>Hymenobacteraceae</taxon>
        <taxon>Adhaeribacter</taxon>
    </lineage>
</organism>
<dbReference type="InterPro" id="IPR002104">
    <property type="entry name" value="Integrase_catalytic"/>
</dbReference>
<dbReference type="EMBL" id="CP055153">
    <property type="protein sequence ID" value="QMU28127.1"/>
    <property type="molecule type" value="Genomic_DNA"/>
</dbReference>
<dbReference type="Proteomes" id="UP000514509">
    <property type="component" value="Chromosome"/>
</dbReference>
<comment type="similarity">
    <text evidence="1">Belongs to the 'phage' integrase family.</text>
</comment>
<feature type="domain" description="Tyr recombinase" evidence="6">
    <location>
        <begin position="214"/>
        <end position="404"/>
    </location>
</feature>
<sequence length="408" mass="46967">MKDINTTVAVILYKSKLLSNGEHPLMLRVTKNRKVSYKSLGISCSAKYWNFEKNEPKKNHPKRALLESIINKKLSEYNDKALELKSVEREFTPASLIEGIERRVRKVTVFSFYQETIDRLFTSKQIGNANTYKDSYRSIRAFTKNQDLTFFELDYSFLIKYETYLRGNNLTDTSLSVYFRTLRAIYNRAIKENAARLQDYPFKVFQISKFDTSTRKRAISKEEIKNIEALHLPEKSLSFTARQYFLFSYYGSGINFIDIANLKWKDIVAGRLIYNRSKTGKELNFKLLEPAQRIIEHWQPITGATPENYIFPILDKTRHITPTQIDNRITKVIGQVNRELKNIGDLAGISTPLTTYVARHTFATVLKKSGVGTAIISESLGHASEAITQVYLKSFENSILDTAAENLL</sequence>
<evidence type="ECO:0000259" key="7">
    <source>
        <dbReference type="PROSITE" id="PS51900"/>
    </source>
</evidence>
<evidence type="ECO:0000256" key="1">
    <source>
        <dbReference type="ARBA" id="ARBA00008857"/>
    </source>
</evidence>
<dbReference type="InterPro" id="IPR011010">
    <property type="entry name" value="DNA_brk_join_enz"/>
</dbReference>
<keyword evidence="4" id="KW-0233">DNA recombination</keyword>
<evidence type="ECO:0000256" key="4">
    <source>
        <dbReference type="ARBA" id="ARBA00023172"/>
    </source>
</evidence>
<evidence type="ECO:0000256" key="5">
    <source>
        <dbReference type="PROSITE-ProRule" id="PRU01248"/>
    </source>
</evidence>
<reference evidence="8 9" key="1">
    <citation type="submission" date="2020-08" db="EMBL/GenBank/DDBJ databases">
        <title>Adhaeribacter dokdonensis sp. nov., isolated from the rhizosphere of Elymus tsukushiensis, a plant native to the Dokdo Islands, Republic of Korea.</title>
        <authorList>
            <person name="Ghim S.Y."/>
        </authorList>
    </citation>
    <scope>NUCLEOTIDE SEQUENCE [LARGE SCALE GENOMIC DNA]</scope>
    <source>
        <strain evidence="8 9">KUDC8001</strain>
    </source>
</reference>
<dbReference type="PROSITE" id="PS51898">
    <property type="entry name" value="TYR_RECOMBINASE"/>
    <property type="match status" value="1"/>
</dbReference>
<dbReference type="InterPro" id="IPR035386">
    <property type="entry name" value="Arm-DNA-bind_5"/>
</dbReference>
<evidence type="ECO:0000256" key="2">
    <source>
        <dbReference type="ARBA" id="ARBA00022908"/>
    </source>
</evidence>
<dbReference type="InterPro" id="IPR010998">
    <property type="entry name" value="Integrase_recombinase_N"/>
</dbReference>
<dbReference type="PANTHER" id="PTHR30349:SF64">
    <property type="entry name" value="PROPHAGE INTEGRASE INTD-RELATED"/>
    <property type="match status" value="1"/>
</dbReference>
<evidence type="ECO:0000313" key="9">
    <source>
        <dbReference type="Proteomes" id="UP000514509"/>
    </source>
</evidence>
<dbReference type="RefSeq" id="WP_182415315.1">
    <property type="nucleotide sequence ID" value="NZ_CP055153.1"/>
</dbReference>
<dbReference type="SUPFAM" id="SSF56349">
    <property type="entry name" value="DNA breaking-rejoining enzymes"/>
    <property type="match status" value="1"/>
</dbReference>
<gene>
    <name evidence="8" type="ORF">HUW48_08735</name>
</gene>
<evidence type="ECO:0000313" key="8">
    <source>
        <dbReference type="EMBL" id="QMU28127.1"/>
    </source>
</evidence>
<evidence type="ECO:0000256" key="3">
    <source>
        <dbReference type="ARBA" id="ARBA00023125"/>
    </source>
</evidence>
<dbReference type="GO" id="GO:0003677">
    <property type="term" value="F:DNA binding"/>
    <property type="evidence" value="ECO:0007669"/>
    <property type="project" value="UniProtKB-UniRule"/>
</dbReference>
<dbReference type="InterPro" id="IPR044068">
    <property type="entry name" value="CB"/>
</dbReference>
<keyword evidence="2" id="KW-0229">DNA integration</keyword>
<keyword evidence="9" id="KW-1185">Reference proteome</keyword>